<gene>
    <name evidence="1" type="ORF">L1987_58361</name>
</gene>
<protein>
    <submittedName>
        <fullName evidence="1">Uncharacterized protein</fullName>
    </submittedName>
</protein>
<dbReference type="Proteomes" id="UP001056120">
    <property type="component" value="Linkage Group LG19"/>
</dbReference>
<name>A0ACB9DFK6_9ASTR</name>
<reference evidence="2" key="1">
    <citation type="journal article" date="2022" name="Mol. Ecol. Resour.">
        <title>The genomes of chicory, endive, great burdock and yacon provide insights into Asteraceae palaeo-polyploidization history and plant inulin production.</title>
        <authorList>
            <person name="Fan W."/>
            <person name="Wang S."/>
            <person name="Wang H."/>
            <person name="Wang A."/>
            <person name="Jiang F."/>
            <person name="Liu H."/>
            <person name="Zhao H."/>
            <person name="Xu D."/>
            <person name="Zhang Y."/>
        </authorList>
    </citation>
    <scope>NUCLEOTIDE SEQUENCE [LARGE SCALE GENOMIC DNA]</scope>
    <source>
        <strain evidence="2">cv. Yunnan</strain>
    </source>
</reference>
<accession>A0ACB9DFK6</accession>
<organism evidence="1 2">
    <name type="scientific">Smallanthus sonchifolius</name>
    <dbReference type="NCBI Taxonomy" id="185202"/>
    <lineage>
        <taxon>Eukaryota</taxon>
        <taxon>Viridiplantae</taxon>
        <taxon>Streptophyta</taxon>
        <taxon>Embryophyta</taxon>
        <taxon>Tracheophyta</taxon>
        <taxon>Spermatophyta</taxon>
        <taxon>Magnoliopsida</taxon>
        <taxon>eudicotyledons</taxon>
        <taxon>Gunneridae</taxon>
        <taxon>Pentapetalae</taxon>
        <taxon>asterids</taxon>
        <taxon>campanulids</taxon>
        <taxon>Asterales</taxon>
        <taxon>Asteraceae</taxon>
        <taxon>Asteroideae</taxon>
        <taxon>Heliantheae alliance</taxon>
        <taxon>Millerieae</taxon>
        <taxon>Smallanthus</taxon>
    </lineage>
</organism>
<evidence type="ECO:0000313" key="1">
    <source>
        <dbReference type="EMBL" id="KAI3745251.1"/>
    </source>
</evidence>
<comment type="caution">
    <text evidence="1">The sequence shown here is derived from an EMBL/GenBank/DDBJ whole genome shotgun (WGS) entry which is preliminary data.</text>
</comment>
<dbReference type="EMBL" id="CM042036">
    <property type="protein sequence ID" value="KAI3745251.1"/>
    <property type="molecule type" value="Genomic_DNA"/>
</dbReference>
<sequence length="177" mass="19922">MMELTPAGVWENFSKLQQLLNDHVRREIMKGVALRLSYEEEEAGGVSDRTTNPATKQLHTQHNSLREARSHPQIGVYTSHGDSVTKSDSDNSGKHLCPTIARTDLDRVSTPDESTPCCTKHPVSPVHFLISLVEHGGDNNSPLPGWTIYPLRPYTTQYRKRHATDGKRWGDPADRKR</sequence>
<evidence type="ECO:0000313" key="2">
    <source>
        <dbReference type="Proteomes" id="UP001056120"/>
    </source>
</evidence>
<proteinExistence type="predicted"/>
<reference evidence="1 2" key="2">
    <citation type="journal article" date="2022" name="Mol. Ecol. Resour.">
        <title>The genomes of chicory, endive, great burdock and yacon provide insights into Asteraceae paleo-polyploidization history and plant inulin production.</title>
        <authorList>
            <person name="Fan W."/>
            <person name="Wang S."/>
            <person name="Wang H."/>
            <person name="Wang A."/>
            <person name="Jiang F."/>
            <person name="Liu H."/>
            <person name="Zhao H."/>
            <person name="Xu D."/>
            <person name="Zhang Y."/>
        </authorList>
    </citation>
    <scope>NUCLEOTIDE SEQUENCE [LARGE SCALE GENOMIC DNA]</scope>
    <source>
        <strain evidence="2">cv. Yunnan</strain>
        <tissue evidence="1">Leaves</tissue>
    </source>
</reference>
<keyword evidence="2" id="KW-1185">Reference proteome</keyword>